<accession>A0A0V8M0E4</accession>
<protein>
    <submittedName>
        <fullName evidence="1">Uncharacterized protein</fullName>
    </submittedName>
</protein>
<dbReference type="PATRIC" id="fig|61435.5.peg.1455"/>
<gene>
    <name evidence="1" type="ORF">DA01_07405</name>
</gene>
<evidence type="ECO:0000313" key="1">
    <source>
        <dbReference type="EMBL" id="KSV17231.1"/>
    </source>
</evidence>
<proteinExistence type="predicted"/>
<dbReference type="RefSeq" id="WP_058292668.1">
    <property type="nucleotide sequence ID" value="NZ_JGYD01000025.1"/>
</dbReference>
<dbReference type="Proteomes" id="UP000053577">
    <property type="component" value="Unassembled WGS sequence"/>
</dbReference>
<dbReference type="EMBL" id="JGYD01000025">
    <property type="protein sequence ID" value="KSV17231.1"/>
    <property type="molecule type" value="Genomic_DNA"/>
</dbReference>
<comment type="caution">
    <text evidence="1">The sequence shown here is derived from an EMBL/GenBank/DDBJ whole genome shotgun (WGS) entry which is preliminary data.</text>
</comment>
<organism evidence="1 2">
    <name type="scientific">Dehalococcoides mccartyi</name>
    <dbReference type="NCBI Taxonomy" id="61435"/>
    <lineage>
        <taxon>Bacteria</taxon>
        <taxon>Bacillati</taxon>
        <taxon>Chloroflexota</taxon>
        <taxon>Dehalococcoidia</taxon>
        <taxon>Dehalococcoidales</taxon>
        <taxon>Dehalococcoidaceae</taxon>
        <taxon>Dehalococcoides</taxon>
    </lineage>
</organism>
<dbReference type="AlphaFoldDB" id="A0A0V8M0E4"/>
<name>A0A0V8M0E4_9CHLR</name>
<reference evidence="1 2" key="1">
    <citation type="journal article" date="2015" name="Sci. Rep.">
        <title>A comparative genomics and reductive dehalogenase gene transcription study of two chloroethene-respiring bacteria, Dehalococcoides mccartyi strains MB and 11a.</title>
        <authorList>
            <person name="Low A."/>
            <person name="Shen Z."/>
            <person name="Cheng D."/>
            <person name="Rogers M.J."/>
            <person name="Lee P.K."/>
            <person name="He J."/>
        </authorList>
    </citation>
    <scope>NUCLEOTIDE SEQUENCE [LARGE SCALE GENOMIC DNA]</scope>
    <source>
        <strain evidence="1 2">MB</strain>
    </source>
</reference>
<sequence>MNQPGLFETEVINKCQVEPKTTVKLGRRAARVDLKKKRKEATEKLKEVLTKLEGKDIKVSQYCDYWWYSGLRLNRLKVDWNLSSKELPSIVVLNGTHGASIRIFLERFYHLREQYHDKDKPYYLLDFWNGFGESPIDKYKPGGYQCLHIES</sequence>
<evidence type="ECO:0000313" key="2">
    <source>
        <dbReference type="Proteomes" id="UP000053577"/>
    </source>
</evidence>